<evidence type="ECO:0000259" key="6">
    <source>
        <dbReference type="Pfam" id="PF00479"/>
    </source>
</evidence>
<dbReference type="Gene3D" id="3.30.360.10">
    <property type="entry name" value="Dihydrodipicolinate Reductase, domain 2"/>
    <property type="match status" value="1"/>
</dbReference>
<dbReference type="GO" id="GO:0006006">
    <property type="term" value="P:glucose metabolic process"/>
    <property type="evidence" value="ECO:0007669"/>
    <property type="project" value="UniProtKB-KW"/>
</dbReference>
<evidence type="ECO:0000313" key="10">
    <source>
        <dbReference type="RefSeq" id="XP_031565149.1"/>
    </source>
</evidence>
<dbReference type="GO" id="GO:0004345">
    <property type="term" value="F:glucose-6-phosphate dehydrogenase activity"/>
    <property type="evidence" value="ECO:0007669"/>
    <property type="project" value="InterPro"/>
</dbReference>
<feature type="domain" description="Glucosamine/galactosamine-6-phosphate isomerase" evidence="7">
    <location>
        <begin position="568"/>
        <end position="794"/>
    </location>
</feature>
<evidence type="ECO:0000256" key="5">
    <source>
        <dbReference type="SAM" id="SignalP"/>
    </source>
</evidence>
<dbReference type="InterPro" id="IPR022675">
    <property type="entry name" value="G6P_DH_C"/>
</dbReference>
<evidence type="ECO:0000313" key="9">
    <source>
        <dbReference type="Proteomes" id="UP000515163"/>
    </source>
</evidence>
<keyword evidence="5" id="KW-0732">Signal</keyword>
<feature type="domain" description="Glucose-6-phosphate dehydrogenase NAD-binding" evidence="6">
    <location>
        <begin position="33"/>
        <end position="223"/>
    </location>
</feature>
<dbReference type="InParanoid" id="A0A6P8I9A6"/>
<feature type="domain" description="Glucose-6-phosphate dehydrogenase C-terminal" evidence="8">
    <location>
        <begin position="236"/>
        <end position="508"/>
    </location>
</feature>
<dbReference type="Gene3D" id="3.40.50.1360">
    <property type="match status" value="1"/>
</dbReference>
<dbReference type="OrthoDB" id="60984at2759"/>
<evidence type="ECO:0000259" key="7">
    <source>
        <dbReference type="Pfam" id="PF01182"/>
    </source>
</evidence>
<protein>
    <submittedName>
        <fullName evidence="10">GDH/6PGL endoplasmic bifunctional protein-like</fullName>
    </submittedName>
</protein>
<dbReference type="InterPro" id="IPR006148">
    <property type="entry name" value="Glc/Gal-6P_isomerase"/>
</dbReference>
<dbReference type="GeneID" id="116300417"/>
<dbReference type="PANTHER" id="PTHR23429">
    <property type="entry name" value="GLUCOSE-6-PHOSPHATE 1-DEHYDROGENASE G6PD"/>
    <property type="match status" value="1"/>
</dbReference>
<dbReference type="SUPFAM" id="SSF100950">
    <property type="entry name" value="NagB/RpiA/CoA transferase-like"/>
    <property type="match status" value="1"/>
</dbReference>
<keyword evidence="2" id="KW-0313">Glucose metabolism</keyword>
<dbReference type="PRINTS" id="PR00079">
    <property type="entry name" value="G6PDHDRGNASE"/>
</dbReference>
<name>A0A6P8I9A6_ACTTE</name>
<dbReference type="GO" id="GO:0017057">
    <property type="term" value="F:6-phosphogluconolactonase activity"/>
    <property type="evidence" value="ECO:0007669"/>
    <property type="project" value="InterPro"/>
</dbReference>
<feature type="signal peptide" evidence="5">
    <location>
        <begin position="1"/>
        <end position="19"/>
    </location>
</feature>
<evidence type="ECO:0000256" key="3">
    <source>
        <dbReference type="ARBA" id="ARBA00022857"/>
    </source>
</evidence>
<dbReference type="Pfam" id="PF01182">
    <property type="entry name" value="Glucosamine_iso"/>
    <property type="match status" value="1"/>
</dbReference>
<dbReference type="Pfam" id="PF02781">
    <property type="entry name" value="G6PD_C"/>
    <property type="match status" value="1"/>
</dbReference>
<dbReference type="AlphaFoldDB" id="A0A6P8I9A6"/>
<dbReference type="UniPathway" id="UPA00115"/>
<feature type="chain" id="PRO_5027862834" evidence="5">
    <location>
        <begin position="20"/>
        <end position="804"/>
    </location>
</feature>
<dbReference type="PANTHER" id="PTHR23429:SF7">
    <property type="entry name" value="GDH_6PGL ENDOPLASMIC BIFUNCTIONAL PROTEIN"/>
    <property type="match status" value="1"/>
</dbReference>
<dbReference type="Proteomes" id="UP000515163">
    <property type="component" value="Unplaced"/>
</dbReference>
<dbReference type="SUPFAM" id="SSF55347">
    <property type="entry name" value="Glyceraldehyde-3-phosphate dehydrogenase-like, C-terminal domain"/>
    <property type="match status" value="1"/>
</dbReference>
<dbReference type="CDD" id="cd01400">
    <property type="entry name" value="6PGL"/>
    <property type="match status" value="1"/>
</dbReference>
<dbReference type="InterPro" id="IPR022674">
    <property type="entry name" value="G6P_DH_NAD-bd"/>
</dbReference>
<dbReference type="NCBIfam" id="TIGR01198">
    <property type="entry name" value="pgl"/>
    <property type="match status" value="1"/>
</dbReference>
<dbReference type="InterPro" id="IPR036291">
    <property type="entry name" value="NAD(P)-bd_dom_sf"/>
</dbReference>
<reference evidence="10" key="1">
    <citation type="submission" date="2025-08" db="UniProtKB">
        <authorList>
            <consortium name="RefSeq"/>
        </authorList>
    </citation>
    <scope>IDENTIFICATION</scope>
    <source>
        <tissue evidence="10">Tentacle</tissue>
    </source>
</reference>
<proteinExistence type="predicted"/>
<accession>A0A6P8I9A6</accession>
<dbReference type="Gene3D" id="3.40.50.720">
    <property type="entry name" value="NAD(P)-binding Rossmann-like Domain"/>
    <property type="match status" value="1"/>
</dbReference>
<organism evidence="9 10">
    <name type="scientific">Actinia tenebrosa</name>
    <name type="common">Australian red waratah sea anemone</name>
    <dbReference type="NCBI Taxonomy" id="6105"/>
    <lineage>
        <taxon>Eukaryota</taxon>
        <taxon>Metazoa</taxon>
        <taxon>Cnidaria</taxon>
        <taxon>Anthozoa</taxon>
        <taxon>Hexacorallia</taxon>
        <taxon>Actiniaria</taxon>
        <taxon>Actiniidae</taxon>
        <taxon>Actinia</taxon>
    </lineage>
</organism>
<dbReference type="GO" id="GO:0050661">
    <property type="term" value="F:NADP binding"/>
    <property type="evidence" value="ECO:0007669"/>
    <property type="project" value="InterPro"/>
</dbReference>
<dbReference type="FunCoup" id="A0A6P8I9A6">
    <property type="interactions" value="505"/>
</dbReference>
<dbReference type="GO" id="GO:0009051">
    <property type="term" value="P:pentose-phosphate shunt, oxidative branch"/>
    <property type="evidence" value="ECO:0007669"/>
    <property type="project" value="TreeGrafter"/>
</dbReference>
<gene>
    <name evidence="10" type="primary">LOC116300417</name>
</gene>
<dbReference type="SUPFAM" id="SSF51735">
    <property type="entry name" value="NAD(P)-binding Rossmann-fold domains"/>
    <property type="match status" value="1"/>
</dbReference>
<evidence type="ECO:0000256" key="2">
    <source>
        <dbReference type="ARBA" id="ARBA00022526"/>
    </source>
</evidence>
<dbReference type="KEGG" id="aten:116300417"/>
<dbReference type="RefSeq" id="XP_031565149.1">
    <property type="nucleotide sequence ID" value="XM_031709289.1"/>
</dbReference>
<keyword evidence="4" id="KW-0119">Carbohydrate metabolism</keyword>
<sequence>MKSYFIVLLALSLLRCSKPREISEMERRSTQIILVGATGDLAKRYLWKGLLDLYIQQSSPEKIIKVYGAARMDQEKGKSHLKGILESTLKCPLTNKDEHMKDCGEKVVQLKQQVKYYKLKTDDDYETLCKDLNAEVPQESKALGRIFYLSVPPSAYSSIAKSINNHCRPRGLKDVNDTYIRIILEKPFGSDLASAKKLAQDLRQFFKEEEIYRIDHYLGKTGVAQIMKFRVEHRNKFGSLWNRDCIDSVEIAMKEKEDCRGRTRFYNEYGVIRDVIQNHLTEVLSLIAMDTPSDINNITEIHQKKIRFLRSVKTLHRYSAITGQYGDYVKDCELDHGKPVPSSHETPTFAAVLLFLNNSKWNGVPFVLLSGKHLEERTAYVRIFFKKKYTMKSSHDHCFLDQLIFHIQGGDLEKPALIVSKSLPTVSEFSGWKLTSSKPDYLYDCLGKSFNVFEPFVSHDAYSALIKAAYHGKQDLFISTEDLIASWEIWTRLLDSLKSVMPRIYSKDTLETLDFSIRGQRLEFAQPFKDESCSRGVLDNYGSCEPEERSSNMYKKSLFRQRSLVTGSSDEVVKTLAENLLLQASTEVIRSGVFHLALSGGSSPLALFKHLAFFCPDFPWHGTHIWLVDERCKTLTDKHSNYRFIYDNLLRYVPVPSVNVHPMPVKIKNGLCAVSDRGHNHYEAEIRRLLSDKSLDFVLLGAGPDGHTASLFPGSESLSASDWVVMTESKHIEPQGKRMTMTYNLINKSKSIAVLILGNKKADIVQKLAEESNLVNVKQMPIVGISPESNNLIWYIDNKAMKNY</sequence>
<evidence type="ECO:0000256" key="1">
    <source>
        <dbReference type="ARBA" id="ARBA00004959"/>
    </source>
</evidence>
<dbReference type="InterPro" id="IPR001282">
    <property type="entry name" value="G6P_DH"/>
</dbReference>
<keyword evidence="3" id="KW-0521">NADP</keyword>
<dbReference type="InterPro" id="IPR005900">
    <property type="entry name" value="6-phosphogluconolactonase_DevB"/>
</dbReference>
<evidence type="ECO:0000259" key="8">
    <source>
        <dbReference type="Pfam" id="PF02781"/>
    </source>
</evidence>
<dbReference type="InterPro" id="IPR037171">
    <property type="entry name" value="NagB/RpiA_transferase-like"/>
</dbReference>
<comment type="pathway">
    <text evidence="1">Carbohydrate degradation; pentose phosphate pathway.</text>
</comment>
<keyword evidence="9" id="KW-1185">Reference proteome</keyword>
<dbReference type="Pfam" id="PF00479">
    <property type="entry name" value="G6PD_N"/>
    <property type="match status" value="1"/>
</dbReference>
<dbReference type="GO" id="GO:0005783">
    <property type="term" value="C:endoplasmic reticulum"/>
    <property type="evidence" value="ECO:0007669"/>
    <property type="project" value="TreeGrafter"/>
</dbReference>
<evidence type="ECO:0000256" key="4">
    <source>
        <dbReference type="ARBA" id="ARBA00023277"/>
    </source>
</evidence>